<feature type="binding site" evidence="8">
    <location>
        <position position="66"/>
    </location>
    <ligand>
        <name>tRNA</name>
        <dbReference type="ChEBI" id="CHEBI:17843"/>
    </ligand>
</feature>
<dbReference type="InterPro" id="IPR036416">
    <property type="entry name" value="Pept_tRNA_hydro_sf"/>
</dbReference>
<dbReference type="GO" id="GO:0000049">
    <property type="term" value="F:tRNA binding"/>
    <property type="evidence" value="ECO:0007669"/>
    <property type="project" value="UniProtKB-UniRule"/>
</dbReference>
<evidence type="ECO:0000256" key="1">
    <source>
        <dbReference type="ARBA" id="ARBA00013260"/>
    </source>
</evidence>
<protein>
    <recommendedName>
        <fullName evidence="7 8">Peptidyl-tRNA hydrolase</fullName>
        <shortName evidence="8">Pth</shortName>
        <ecNumber evidence="1 8">3.1.1.29</ecNumber>
    </recommendedName>
</protein>
<dbReference type="RefSeq" id="WP_286677731.1">
    <property type="nucleotide sequence ID" value="NZ_MNXI01000028.1"/>
</dbReference>
<evidence type="ECO:0000256" key="10">
    <source>
        <dbReference type="RuleBase" id="RU004320"/>
    </source>
</evidence>
<reference evidence="12" key="1">
    <citation type="submission" date="2017-09" db="EMBL/GenBank/DDBJ databases">
        <title>Depth-based differentiation of microbial function through sediment-hosted aquifers and enrichment of novel symbionts in the deep terrestrial subsurface.</title>
        <authorList>
            <person name="Probst A.J."/>
            <person name="Ladd B."/>
            <person name="Jarett J.K."/>
            <person name="Geller-Mcgrath D.E."/>
            <person name="Sieber C.M.K."/>
            <person name="Emerson J.B."/>
            <person name="Anantharaman K."/>
            <person name="Thomas B.C."/>
            <person name="Malmstrom R."/>
            <person name="Stieglmeier M."/>
            <person name="Klingl A."/>
            <person name="Woyke T."/>
            <person name="Ryan C.M."/>
            <person name="Banfield J.F."/>
        </authorList>
    </citation>
    <scope>NUCLEOTIDE SEQUENCE [LARGE SCALE GENOMIC DNA]</scope>
</reference>
<dbReference type="PROSITE" id="PS01195">
    <property type="entry name" value="PEPT_TRNA_HYDROL_1"/>
    <property type="match status" value="1"/>
</dbReference>
<comment type="catalytic activity">
    <reaction evidence="6 8 9">
        <text>an N-acyl-L-alpha-aminoacyl-tRNA + H2O = an N-acyl-L-amino acid + a tRNA + H(+)</text>
        <dbReference type="Rhea" id="RHEA:54448"/>
        <dbReference type="Rhea" id="RHEA-COMP:10123"/>
        <dbReference type="Rhea" id="RHEA-COMP:13883"/>
        <dbReference type="ChEBI" id="CHEBI:15377"/>
        <dbReference type="ChEBI" id="CHEBI:15378"/>
        <dbReference type="ChEBI" id="CHEBI:59874"/>
        <dbReference type="ChEBI" id="CHEBI:78442"/>
        <dbReference type="ChEBI" id="CHEBI:138191"/>
        <dbReference type="EC" id="3.1.1.29"/>
    </reaction>
</comment>
<evidence type="ECO:0000256" key="5">
    <source>
        <dbReference type="ARBA" id="ARBA00038063"/>
    </source>
</evidence>
<dbReference type="GO" id="GO:0072344">
    <property type="term" value="P:rescue of stalled ribosome"/>
    <property type="evidence" value="ECO:0007669"/>
    <property type="project" value="UniProtKB-UniRule"/>
</dbReference>
<dbReference type="PANTHER" id="PTHR17224">
    <property type="entry name" value="PEPTIDYL-TRNA HYDROLASE"/>
    <property type="match status" value="1"/>
</dbReference>
<dbReference type="NCBIfam" id="TIGR00447">
    <property type="entry name" value="pth"/>
    <property type="match status" value="1"/>
</dbReference>
<dbReference type="Pfam" id="PF01195">
    <property type="entry name" value="Pept_tRNA_hydro"/>
    <property type="match status" value="1"/>
</dbReference>
<dbReference type="FunFam" id="3.40.50.1470:FF:000001">
    <property type="entry name" value="Peptidyl-tRNA hydrolase"/>
    <property type="match status" value="1"/>
</dbReference>
<dbReference type="CDD" id="cd00462">
    <property type="entry name" value="PTH"/>
    <property type="match status" value="1"/>
</dbReference>
<sequence>MYIIVGLGNPGTEYEATRHNVGFMVIDRLSREYGIRLDKKSRLARWGEGALAGENVVLLKPLTFMNNSGLAVREILKGKGVELDRLIVIYDDLDLEPGRIRIRPDGGSGGHKGIQSIVGQLGSGDFLRVRIGIGRPSGRQDARDYVLHPFAKREREDVDFAIIKAADAVTFIIEHGVERAMNEFNRKEDASEA</sequence>
<comment type="function">
    <text evidence="8">Hydrolyzes ribosome-free peptidyl-tRNAs (with 1 or more amino acids incorporated), which drop off the ribosome during protein synthesis, or as a result of ribosome stalling.</text>
</comment>
<dbReference type="Gene3D" id="3.40.50.1470">
    <property type="entry name" value="Peptidyl-tRNA hydrolase"/>
    <property type="match status" value="1"/>
</dbReference>
<keyword evidence="4 8" id="KW-0694">RNA-binding</keyword>
<accession>A0A2M7T4T4</accession>
<name>A0A2M7T4T4_9ACTN</name>
<evidence type="ECO:0000256" key="3">
    <source>
        <dbReference type="ARBA" id="ARBA00022801"/>
    </source>
</evidence>
<evidence type="ECO:0000313" key="11">
    <source>
        <dbReference type="EMBL" id="PIZ34467.1"/>
    </source>
</evidence>
<feature type="active site" description="Proton acceptor" evidence="8">
    <location>
        <position position="19"/>
    </location>
</feature>
<feature type="site" description="Stabilizes the basic form of H active site to accept a proton" evidence="8">
    <location>
        <position position="91"/>
    </location>
</feature>
<keyword evidence="2 8" id="KW-0820">tRNA-binding</keyword>
<dbReference type="SUPFAM" id="SSF53178">
    <property type="entry name" value="Peptidyl-tRNA hydrolase-like"/>
    <property type="match status" value="1"/>
</dbReference>
<dbReference type="Proteomes" id="UP000230956">
    <property type="component" value="Unassembled WGS sequence"/>
</dbReference>
<dbReference type="EC" id="3.1.1.29" evidence="1 8"/>
<evidence type="ECO:0000256" key="2">
    <source>
        <dbReference type="ARBA" id="ARBA00022555"/>
    </source>
</evidence>
<feature type="site" description="Discriminates between blocked and unblocked aminoacyl-tRNA" evidence="8">
    <location>
        <position position="9"/>
    </location>
</feature>
<evidence type="ECO:0000256" key="4">
    <source>
        <dbReference type="ARBA" id="ARBA00022884"/>
    </source>
</evidence>
<dbReference type="InterPro" id="IPR018171">
    <property type="entry name" value="Pept_tRNA_hydro_CS"/>
</dbReference>
<keyword evidence="3 8" id="KW-0378">Hydrolase</keyword>
<organism evidence="11 12">
    <name type="scientific">Candidatus Aquicultor secundus</name>
    <dbReference type="NCBI Taxonomy" id="1973895"/>
    <lineage>
        <taxon>Bacteria</taxon>
        <taxon>Bacillati</taxon>
        <taxon>Actinomycetota</taxon>
        <taxon>Candidatus Aquicultoria</taxon>
        <taxon>Candidatus Aquicultorales</taxon>
        <taxon>Candidatus Aquicultoraceae</taxon>
        <taxon>Candidatus Aquicultor</taxon>
    </lineage>
</organism>
<feature type="binding site" evidence="8">
    <location>
        <position position="64"/>
    </location>
    <ligand>
        <name>tRNA</name>
        <dbReference type="ChEBI" id="CHEBI:17843"/>
    </ligand>
</feature>
<evidence type="ECO:0000256" key="8">
    <source>
        <dbReference type="HAMAP-Rule" id="MF_00083"/>
    </source>
</evidence>
<dbReference type="EMBL" id="PFNG01000276">
    <property type="protein sequence ID" value="PIZ34467.1"/>
    <property type="molecule type" value="Genomic_DNA"/>
</dbReference>
<comment type="function">
    <text evidence="8">Catalyzes the release of premature peptidyl moieties from peptidyl-tRNA molecules trapped in stalled 50S ribosomal subunits, and thus maintains levels of free tRNAs and 50S ribosomes.</text>
</comment>
<dbReference type="HAMAP" id="MF_00083">
    <property type="entry name" value="Pept_tRNA_hydro_bact"/>
    <property type="match status" value="1"/>
</dbReference>
<proteinExistence type="inferred from homology"/>
<dbReference type="AlphaFoldDB" id="A0A2M7T4T4"/>
<evidence type="ECO:0000256" key="9">
    <source>
        <dbReference type="RuleBase" id="RU000673"/>
    </source>
</evidence>
<comment type="subunit">
    <text evidence="8">Monomer.</text>
</comment>
<keyword evidence="8" id="KW-0963">Cytoplasm</keyword>
<comment type="caution">
    <text evidence="8">Lacks conserved residue(s) required for the propagation of feature annotation.</text>
</comment>
<evidence type="ECO:0000313" key="12">
    <source>
        <dbReference type="Proteomes" id="UP000230956"/>
    </source>
</evidence>
<dbReference type="GO" id="GO:0006515">
    <property type="term" value="P:protein quality control for misfolded or incompletely synthesized proteins"/>
    <property type="evidence" value="ECO:0007669"/>
    <property type="project" value="UniProtKB-UniRule"/>
</dbReference>
<gene>
    <name evidence="8" type="primary">pth</name>
    <name evidence="11" type="ORF">COY37_11780</name>
</gene>
<comment type="subcellular location">
    <subcellularLocation>
        <location evidence="8">Cytoplasm</location>
    </subcellularLocation>
</comment>
<comment type="similarity">
    <text evidence="5 8 10">Belongs to the PTH family.</text>
</comment>
<comment type="caution">
    <text evidence="11">The sequence shown here is derived from an EMBL/GenBank/DDBJ whole genome shotgun (WGS) entry which is preliminary data.</text>
</comment>
<dbReference type="InterPro" id="IPR001328">
    <property type="entry name" value="Pept_tRNA_hydro"/>
</dbReference>
<dbReference type="PANTHER" id="PTHR17224:SF1">
    <property type="entry name" value="PEPTIDYL-TRNA HYDROLASE"/>
    <property type="match status" value="1"/>
</dbReference>
<evidence type="ECO:0000256" key="6">
    <source>
        <dbReference type="ARBA" id="ARBA00048707"/>
    </source>
</evidence>
<feature type="binding site" evidence="8">
    <location>
        <position position="14"/>
    </location>
    <ligand>
        <name>tRNA</name>
        <dbReference type="ChEBI" id="CHEBI:17843"/>
    </ligand>
</feature>
<evidence type="ECO:0000256" key="7">
    <source>
        <dbReference type="ARBA" id="ARBA00050038"/>
    </source>
</evidence>
<dbReference type="GO" id="GO:0005737">
    <property type="term" value="C:cytoplasm"/>
    <property type="evidence" value="ECO:0007669"/>
    <property type="project" value="UniProtKB-SubCell"/>
</dbReference>
<dbReference type="GO" id="GO:0004045">
    <property type="term" value="F:peptidyl-tRNA hydrolase activity"/>
    <property type="evidence" value="ECO:0007669"/>
    <property type="project" value="UniProtKB-UniRule"/>
</dbReference>